<gene>
    <name evidence="5" type="ORF">AUMI_111740</name>
</gene>
<evidence type="ECO:0000256" key="1">
    <source>
        <dbReference type="ARBA" id="ARBA00010062"/>
    </source>
</evidence>
<evidence type="ECO:0000256" key="2">
    <source>
        <dbReference type="ARBA" id="ARBA00022729"/>
    </source>
</evidence>
<comment type="similarity">
    <text evidence="1">Belongs to the leucine-binding protein family.</text>
</comment>
<evidence type="ECO:0000259" key="4">
    <source>
        <dbReference type="Pfam" id="PF13458"/>
    </source>
</evidence>
<protein>
    <submittedName>
        <fullName evidence="5">Extracellular ligand-binding receptor</fullName>
    </submittedName>
</protein>
<dbReference type="PANTHER" id="PTHR30483:SF6">
    <property type="entry name" value="PERIPLASMIC BINDING PROTEIN OF ABC TRANSPORTER FOR NATURAL AMINO ACIDS"/>
    <property type="match status" value="1"/>
</dbReference>
<accession>A0A173LXJ9</accession>
<feature type="chain" id="PRO_5039222812" evidence="3">
    <location>
        <begin position="21"/>
        <end position="268"/>
    </location>
</feature>
<dbReference type="Pfam" id="PF13458">
    <property type="entry name" value="Peripla_BP_6"/>
    <property type="match status" value="1"/>
</dbReference>
<reference evidence="5 6" key="1">
    <citation type="journal article" date="2016" name="Genome Announc.">
        <title>Complete Genome Sequence of Aurantimicrobium minutum Type Strain KNCT, a Planktonic Ultramicrobacterium Isolated from River Water.</title>
        <authorList>
            <person name="Nakai R."/>
            <person name="Fujisawa T."/>
            <person name="Nakamura Y."/>
            <person name="Nishide H."/>
            <person name="Uchiyama I."/>
            <person name="Baba T."/>
            <person name="Toyoda A."/>
            <person name="Fujiyama A."/>
            <person name="Naganuma T."/>
            <person name="Niki H."/>
        </authorList>
    </citation>
    <scope>NUCLEOTIDE SEQUENCE [LARGE SCALE GENOMIC DNA]</scope>
    <source>
        <strain evidence="5 6">KNC</strain>
    </source>
</reference>
<feature type="signal peptide" evidence="3">
    <location>
        <begin position="1"/>
        <end position="20"/>
    </location>
</feature>
<evidence type="ECO:0000313" key="6">
    <source>
        <dbReference type="Proteomes" id="UP000243847"/>
    </source>
</evidence>
<dbReference type="RefSeq" id="WP_096382463.1">
    <property type="nucleotide sequence ID" value="NZ_AP017457.1"/>
</dbReference>
<dbReference type="PANTHER" id="PTHR30483">
    <property type="entry name" value="LEUCINE-SPECIFIC-BINDING PROTEIN"/>
    <property type="match status" value="1"/>
</dbReference>
<dbReference type="PROSITE" id="PS51257">
    <property type="entry name" value="PROKAR_LIPOPROTEIN"/>
    <property type="match status" value="1"/>
</dbReference>
<dbReference type="OrthoDB" id="5125267at2"/>
<dbReference type="InterPro" id="IPR051010">
    <property type="entry name" value="BCAA_transport"/>
</dbReference>
<evidence type="ECO:0000256" key="3">
    <source>
        <dbReference type="SAM" id="SignalP"/>
    </source>
</evidence>
<dbReference type="GeneID" id="80452362"/>
<organism evidence="5 6">
    <name type="scientific">Aurantimicrobium minutum</name>
    <dbReference type="NCBI Taxonomy" id="708131"/>
    <lineage>
        <taxon>Bacteria</taxon>
        <taxon>Bacillati</taxon>
        <taxon>Actinomycetota</taxon>
        <taxon>Actinomycetes</taxon>
        <taxon>Micrococcales</taxon>
        <taxon>Microbacteriaceae</taxon>
        <taxon>Aurantimicrobium</taxon>
    </lineage>
</organism>
<dbReference type="Proteomes" id="UP000243847">
    <property type="component" value="Chromosome sequence1"/>
</dbReference>
<sequence length="268" mass="27063">MGLNKIAATIVAGALALTLAGCSGGEVTPTATPTPVKPSGDGVLRIGDMTPVTGDLAAYSASQAAGIELAIREINEQGGYNKVPVEVLHRNAGDGDAAATEASFNDLVSRGVDVIIAPASTGVAETLAELVAKNDANVAIVSIATKDNAPKGATVTAVKADDAFVARLKSSDPSVSEYGYGAESYDLTIASALAATVSKDDGGASITQGLIAVTNQAGFKCTSYGMCVSAVNDKQAINYVGPAGQINYDTETGVAYFGKTIVVEKKKK</sequence>
<dbReference type="AlphaFoldDB" id="A0A173LXJ9"/>
<evidence type="ECO:0000313" key="5">
    <source>
        <dbReference type="EMBL" id="BAU99716.1"/>
    </source>
</evidence>
<proteinExistence type="inferred from homology"/>
<dbReference type="KEGG" id="amin:AUMI_111740"/>
<name>A0A173LXJ9_9MICO</name>
<dbReference type="InterPro" id="IPR028081">
    <property type="entry name" value="Leu-bd"/>
</dbReference>
<dbReference type="EMBL" id="AP017457">
    <property type="protein sequence ID" value="BAU99716.1"/>
    <property type="molecule type" value="Genomic_DNA"/>
</dbReference>
<dbReference type="Gene3D" id="3.40.50.2300">
    <property type="match status" value="1"/>
</dbReference>
<feature type="domain" description="Leucine-binding protein" evidence="4">
    <location>
        <begin position="44"/>
        <end position="142"/>
    </location>
</feature>
<keyword evidence="5" id="KW-0675">Receptor</keyword>
<keyword evidence="2 3" id="KW-0732">Signal</keyword>
<dbReference type="SUPFAM" id="SSF53822">
    <property type="entry name" value="Periplasmic binding protein-like I"/>
    <property type="match status" value="1"/>
</dbReference>
<dbReference type="InterPro" id="IPR028082">
    <property type="entry name" value="Peripla_BP_I"/>
</dbReference>